<accession>A0AA42TPQ6</accession>
<protein>
    <submittedName>
        <fullName evidence="4">Type VI secretion system ImpA family N-terminal domain-containing protein</fullName>
    </submittedName>
</protein>
<dbReference type="Pfam" id="PF06812">
    <property type="entry name" value="ImpA_N"/>
    <property type="match status" value="1"/>
</dbReference>
<evidence type="ECO:0000313" key="4">
    <source>
        <dbReference type="EMBL" id="MDH1319664.1"/>
    </source>
</evidence>
<dbReference type="RefSeq" id="WP_280029506.1">
    <property type="nucleotide sequence ID" value="NZ_JAOCAP010000007.1"/>
</dbReference>
<organism evidence="4 5">
    <name type="scientific">Enterobacter bugandensis</name>
    <dbReference type="NCBI Taxonomy" id="881260"/>
    <lineage>
        <taxon>Bacteria</taxon>
        <taxon>Pseudomonadati</taxon>
        <taxon>Pseudomonadota</taxon>
        <taxon>Gammaproteobacteria</taxon>
        <taxon>Enterobacterales</taxon>
        <taxon>Enterobacteriaceae</taxon>
        <taxon>Enterobacter</taxon>
    </lineage>
</organism>
<evidence type="ECO:0000256" key="1">
    <source>
        <dbReference type="SAM" id="Phobius"/>
    </source>
</evidence>
<gene>
    <name evidence="4" type="ORF">N5C39_14935</name>
</gene>
<name>A0AA42TPQ6_9ENTR</name>
<dbReference type="InterPro" id="IPR021069">
    <property type="entry name" value="ImpA_C"/>
</dbReference>
<feature type="transmembrane region" description="Helical" evidence="1">
    <location>
        <begin position="245"/>
        <end position="266"/>
    </location>
</feature>
<dbReference type="Pfam" id="PF12486">
    <property type="entry name" value="VasL"/>
    <property type="match status" value="1"/>
</dbReference>
<keyword evidence="1" id="KW-0472">Membrane</keyword>
<evidence type="ECO:0000259" key="3">
    <source>
        <dbReference type="Pfam" id="PF12486"/>
    </source>
</evidence>
<feature type="domain" description="ImpA N-terminal" evidence="2">
    <location>
        <begin position="11"/>
        <end position="112"/>
    </location>
</feature>
<proteinExistence type="predicted"/>
<reference evidence="4" key="1">
    <citation type="submission" date="2022-09" db="EMBL/GenBank/DDBJ databases">
        <title>Intensive care unit water sources are persistently colonized with multi-drug resistant bacteria and are the site of extensive horizontal gene transfer of antibiotic resistance genes.</title>
        <authorList>
            <person name="Diorio-Toth L."/>
        </authorList>
    </citation>
    <scope>NUCLEOTIDE SEQUENCE</scope>
    <source>
        <strain evidence="4">GD03936</strain>
    </source>
</reference>
<dbReference type="PANTHER" id="PTHR37024">
    <property type="entry name" value="TYPE VI SECRETION SYSTEM DUF2094 AND IMPA-RELATED DOMAIN PROTEIN"/>
    <property type="match status" value="1"/>
</dbReference>
<comment type="caution">
    <text evidence="4">The sequence shown here is derived from an EMBL/GenBank/DDBJ whole genome shotgun (WGS) entry which is preliminary data.</text>
</comment>
<dbReference type="EMBL" id="JAOCAP010000007">
    <property type="protein sequence ID" value="MDH1319664.1"/>
    <property type="molecule type" value="Genomic_DNA"/>
</dbReference>
<dbReference type="AlphaFoldDB" id="A0AA42TPQ6"/>
<keyword evidence="1" id="KW-1133">Transmembrane helix</keyword>
<evidence type="ECO:0000313" key="5">
    <source>
        <dbReference type="Proteomes" id="UP001158416"/>
    </source>
</evidence>
<feature type="domain" description="ImpA C-terminal" evidence="3">
    <location>
        <begin position="309"/>
        <end position="450"/>
    </location>
</feature>
<evidence type="ECO:0000259" key="2">
    <source>
        <dbReference type="Pfam" id="PF06812"/>
    </source>
</evidence>
<sequence>MNDIPTRKIKTGGDPRALPDYAALRDELGKLTHPARPDVNWHYVEKLCLLLFEQNGVELQTAAWYTLARTQLAGLLGLNEGLAIVEALISHQWGALWPQPVHARMEILSSLSQRLQQRMRSLPLNYSDLSQLYRAEQLLTGLGEVLQRLELKHLSQLDTLRTLMHNSAVRLENSDSTGSNIQPGIVLPATVMNDATASTRDFAGGPDEDTPDSAVKWVYVAQPEPQSNVEVLSTMPAPVKKWKSFAVGMCTMLVISIVSVWSWHFLHRPDPLQTHLAASLAPFPSPLTSEQLDMLRQQSPSAQTVIAQTQQQIARLDKLPPDWNLAYSRKLTEQAQALWPEQAKPLAQQWQQQINISVLPVDTINGWHEGMTQLQALADKLNALDGQRGKYITVSELKSQVFGMLTSFRQTVPVEEQLRQLKLLPEDSLQRQQQVQQAEQHLRAQISTLAQEKQRD</sequence>
<keyword evidence="1" id="KW-0812">Transmembrane</keyword>
<dbReference type="PANTHER" id="PTHR37024:SF5">
    <property type="entry name" value="IMPA N-TERMINAL DOMAIN-CONTAINING PROTEIN"/>
    <property type="match status" value="1"/>
</dbReference>
<dbReference type="InterPro" id="IPR010657">
    <property type="entry name" value="ImpA_N"/>
</dbReference>
<dbReference type="Proteomes" id="UP001158416">
    <property type="component" value="Unassembled WGS sequence"/>
</dbReference>